<sequence length="200" mass="22568">MAVPANAAVRENRRRATALELERINVIKALTAAEYSRRQFILNFAATRDTKLLIPGRKSDAVKAAEEWVAAWLSQTDYVGDDQELFKYSVDARLWATHVGSSIEFPFAFMRGSIEVSPSETSNEAELKDHGSEAFLLKEIDVRDVETSSPTAQPRRGSWRKQRQPSVSTIQSEDPKADPRKSPFLVRLGRSWTRRRSSSS</sequence>
<dbReference type="AlphaFoldDB" id="A0AAJ0H097"/>
<accession>A0AAJ0H097</accession>
<dbReference type="RefSeq" id="XP_062725228.1">
    <property type="nucleotide sequence ID" value="XM_062864147.1"/>
</dbReference>
<name>A0AAJ0H097_9PEZI</name>
<protein>
    <submittedName>
        <fullName evidence="2">Uncharacterized protein</fullName>
    </submittedName>
</protein>
<reference evidence="2" key="1">
    <citation type="journal article" date="2023" name="Mol. Phylogenet. Evol.">
        <title>Genome-scale phylogeny and comparative genomics of the fungal order Sordariales.</title>
        <authorList>
            <person name="Hensen N."/>
            <person name="Bonometti L."/>
            <person name="Westerberg I."/>
            <person name="Brannstrom I.O."/>
            <person name="Guillou S."/>
            <person name="Cros-Aarteil S."/>
            <person name="Calhoun S."/>
            <person name="Haridas S."/>
            <person name="Kuo A."/>
            <person name="Mondo S."/>
            <person name="Pangilinan J."/>
            <person name="Riley R."/>
            <person name="LaButti K."/>
            <person name="Andreopoulos B."/>
            <person name="Lipzen A."/>
            <person name="Chen C."/>
            <person name="Yan M."/>
            <person name="Daum C."/>
            <person name="Ng V."/>
            <person name="Clum A."/>
            <person name="Steindorff A."/>
            <person name="Ohm R.A."/>
            <person name="Martin F."/>
            <person name="Silar P."/>
            <person name="Natvig D.O."/>
            <person name="Lalanne C."/>
            <person name="Gautier V."/>
            <person name="Ament-Velasquez S.L."/>
            <person name="Kruys A."/>
            <person name="Hutchinson M.I."/>
            <person name="Powell A.J."/>
            <person name="Barry K."/>
            <person name="Miller A.N."/>
            <person name="Grigoriev I.V."/>
            <person name="Debuchy R."/>
            <person name="Gladieux P."/>
            <person name="Hiltunen Thoren M."/>
            <person name="Johannesson H."/>
        </authorList>
    </citation>
    <scope>NUCLEOTIDE SEQUENCE</scope>
    <source>
        <strain evidence="2">CBS 333.67</strain>
    </source>
</reference>
<evidence type="ECO:0000313" key="2">
    <source>
        <dbReference type="EMBL" id="KAK3309448.1"/>
    </source>
</evidence>
<reference evidence="2" key="2">
    <citation type="submission" date="2023-06" db="EMBL/GenBank/DDBJ databases">
        <authorList>
            <consortium name="Lawrence Berkeley National Laboratory"/>
            <person name="Mondo S.J."/>
            <person name="Hensen N."/>
            <person name="Bonometti L."/>
            <person name="Westerberg I."/>
            <person name="Brannstrom I.O."/>
            <person name="Guillou S."/>
            <person name="Cros-Aarteil S."/>
            <person name="Calhoun S."/>
            <person name="Haridas S."/>
            <person name="Kuo A."/>
            <person name="Pangilinan J."/>
            <person name="Riley R."/>
            <person name="Labutti K."/>
            <person name="Andreopoulos B."/>
            <person name="Lipzen A."/>
            <person name="Chen C."/>
            <person name="Yanf M."/>
            <person name="Daum C."/>
            <person name="Ng V."/>
            <person name="Clum A."/>
            <person name="Steindorff A."/>
            <person name="Ohm R."/>
            <person name="Martin F."/>
            <person name="Silar P."/>
            <person name="Natvig D."/>
            <person name="Lalanne C."/>
            <person name="Gautier V."/>
            <person name="Ament-Velasquez S.L."/>
            <person name="Kruys A."/>
            <person name="Hutchinson M.I."/>
            <person name="Powell A.J."/>
            <person name="Barry K."/>
            <person name="Miller A.N."/>
            <person name="Grigoriev I.V."/>
            <person name="Debuchy R."/>
            <person name="Gladieux P."/>
            <person name="Thoren M.H."/>
            <person name="Johannesson H."/>
        </authorList>
    </citation>
    <scope>NUCLEOTIDE SEQUENCE</scope>
    <source>
        <strain evidence="2">CBS 333.67</strain>
    </source>
</reference>
<dbReference type="GeneID" id="87882976"/>
<evidence type="ECO:0000313" key="3">
    <source>
        <dbReference type="Proteomes" id="UP001273166"/>
    </source>
</evidence>
<proteinExistence type="predicted"/>
<evidence type="ECO:0000256" key="1">
    <source>
        <dbReference type="SAM" id="MobiDB-lite"/>
    </source>
</evidence>
<feature type="region of interest" description="Disordered" evidence="1">
    <location>
        <begin position="144"/>
        <end position="184"/>
    </location>
</feature>
<organism evidence="2 3">
    <name type="scientific">Chaetomium strumarium</name>
    <dbReference type="NCBI Taxonomy" id="1170767"/>
    <lineage>
        <taxon>Eukaryota</taxon>
        <taxon>Fungi</taxon>
        <taxon>Dikarya</taxon>
        <taxon>Ascomycota</taxon>
        <taxon>Pezizomycotina</taxon>
        <taxon>Sordariomycetes</taxon>
        <taxon>Sordariomycetidae</taxon>
        <taxon>Sordariales</taxon>
        <taxon>Chaetomiaceae</taxon>
        <taxon>Chaetomium</taxon>
    </lineage>
</organism>
<comment type="caution">
    <text evidence="2">The sequence shown here is derived from an EMBL/GenBank/DDBJ whole genome shotgun (WGS) entry which is preliminary data.</text>
</comment>
<gene>
    <name evidence="2" type="ORF">B0T15DRAFT_3560</name>
</gene>
<keyword evidence="3" id="KW-1185">Reference proteome</keyword>
<dbReference type="Proteomes" id="UP001273166">
    <property type="component" value="Unassembled WGS sequence"/>
</dbReference>
<dbReference type="EMBL" id="JAUDZG010000001">
    <property type="protein sequence ID" value="KAK3309448.1"/>
    <property type="molecule type" value="Genomic_DNA"/>
</dbReference>